<evidence type="ECO:0000256" key="7">
    <source>
        <dbReference type="RuleBase" id="RU368123"/>
    </source>
</evidence>
<evidence type="ECO:0000313" key="8">
    <source>
        <dbReference type="EMBL" id="GJN91100.1"/>
    </source>
</evidence>
<protein>
    <recommendedName>
        <fullName evidence="7">Cytochrome c oxidase subunit 8, mitochondrial</fullName>
    </recommendedName>
    <alternativeName>
        <fullName evidence="7">Cytochrome c oxidase polypeptide VIII</fullName>
    </alternativeName>
</protein>
<dbReference type="Pfam" id="PF02935">
    <property type="entry name" value="COX7C"/>
    <property type="match status" value="1"/>
</dbReference>
<dbReference type="GO" id="GO:0005743">
    <property type="term" value="C:mitochondrial inner membrane"/>
    <property type="evidence" value="ECO:0007669"/>
    <property type="project" value="UniProtKB-SubCell"/>
</dbReference>
<accession>A0AAV5GEY8</accession>
<keyword evidence="9" id="KW-1185">Reference proteome</keyword>
<keyword evidence="7" id="KW-1133">Transmembrane helix</keyword>
<keyword evidence="7" id="KW-0809">Transit peptide</keyword>
<feature type="transmembrane region" description="Helical" evidence="7">
    <location>
        <begin position="45"/>
        <end position="67"/>
    </location>
</feature>
<evidence type="ECO:0000256" key="1">
    <source>
        <dbReference type="ARBA" id="ARBA00004434"/>
    </source>
</evidence>
<dbReference type="Proteomes" id="UP001342314">
    <property type="component" value="Unassembled WGS sequence"/>
</dbReference>
<dbReference type="AlphaFoldDB" id="A0AAV5GEY8"/>
<keyword evidence="5 7" id="KW-0496">Mitochondrion</keyword>
<name>A0AAV5GEY8_9BASI</name>
<dbReference type="InterPro" id="IPR004202">
    <property type="entry name" value="COX7C/Cox8"/>
</dbReference>
<comment type="caution">
    <text evidence="8">The sequence shown here is derived from an EMBL/GenBank/DDBJ whole genome shotgun (WGS) entry which is preliminary data.</text>
</comment>
<evidence type="ECO:0000256" key="5">
    <source>
        <dbReference type="ARBA" id="ARBA00023128"/>
    </source>
</evidence>
<comment type="pathway">
    <text evidence="2 7">Energy metabolism; oxidative phosphorylation.</text>
</comment>
<organism evidence="8 9">
    <name type="scientific">Rhodotorula paludigena</name>
    <dbReference type="NCBI Taxonomy" id="86838"/>
    <lineage>
        <taxon>Eukaryota</taxon>
        <taxon>Fungi</taxon>
        <taxon>Dikarya</taxon>
        <taxon>Basidiomycota</taxon>
        <taxon>Pucciniomycotina</taxon>
        <taxon>Microbotryomycetes</taxon>
        <taxon>Sporidiobolales</taxon>
        <taxon>Sporidiobolaceae</taxon>
        <taxon>Rhodotorula</taxon>
    </lineage>
</organism>
<dbReference type="GO" id="GO:0006123">
    <property type="term" value="P:mitochondrial electron transport, cytochrome c to oxygen"/>
    <property type="evidence" value="ECO:0007669"/>
    <property type="project" value="UniProtKB-UniRule"/>
</dbReference>
<evidence type="ECO:0000256" key="3">
    <source>
        <dbReference type="ARBA" id="ARBA00010514"/>
    </source>
</evidence>
<reference evidence="8 9" key="1">
    <citation type="submission" date="2021-12" db="EMBL/GenBank/DDBJ databases">
        <title>High titer production of polyol ester of fatty acids by Rhodotorula paludigena BS15 towards product separation-free biomass refinery.</title>
        <authorList>
            <person name="Mano J."/>
            <person name="Ono H."/>
            <person name="Tanaka T."/>
            <person name="Naito K."/>
            <person name="Sushida H."/>
            <person name="Ike M."/>
            <person name="Tokuyasu K."/>
            <person name="Kitaoka M."/>
        </authorList>
    </citation>
    <scope>NUCLEOTIDE SEQUENCE [LARGE SCALE GENOMIC DNA]</scope>
    <source>
        <strain evidence="8 9">BS15</strain>
    </source>
</reference>
<sequence length="74" mass="8054">MLALRSVAGLRAARPSTLVAKRTFHVENKVNNNFPFKYEGDRKRAFTLGFVALLGLGSSVPFLASAFQIKKASA</sequence>
<proteinExistence type="inferred from homology"/>
<comment type="subunit">
    <text evidence="7">Component of the cytochrome c oxidase (complex IV, CIV), a multisubunit enzyme composed of a catalytic core of 3 subunits and several supernumerary subunits. The complex exists as a monomer or a dimer and forms supercomplexes (SCs) in the inner mitochondrial membrane with ubiquinol-cytochrome c oxidoreductase (cytochrome b-c1 complex, complex III, CIII).</text>
</comment>
<dbReference type="GO" id="GO:0045277">
    <property type="term" value="C:respiratory chain complex IV"/>
    <property type="evidence" value="ECO:0007669"/>
    <property type="project" value="UniProtKB-UniRule"/>
</dbReference>
<dbReference type="InterPro" id="IPR036636">
    <property type="entry name" value="COX7C/Cox8_sf"/>
</dbReference>
<evidence type="ECO:0000256" key="4">
    <source>
        <dbReference type="ARBA" id="ARBA00022792"/>
    </source>
</evidence>
<keyword evidence="6 7" id="KW-0472">Membrane</keyword>
<gene>
    <name evidence="8" type="ORF">Rhopal_004117-T1</name>
</gene>
<comment type="similarity">
    <text evidence="3 7">Belongs to the cytochrome c oxidase VIIc family.</text>
</comment>
<dbReference type="Gene3D" id="4.10.49.10">
    <property type="entry name" value="Cytochrome c oxidase subunit VIIc"/>
    <property type="match status" value="1"/>
</dbReference>
<dbReference type="EMBL" id="BQKY01000008">
    <property type="protein sequence ID" value="GJN91100.1"/>
    <property type="molecule type" value="Genomic_DNA"/>
</dbReference>
<evidence type="ECO:0000256" key="6">
    <source>
        <dbReference type="ARBA" id="ARBA00023136"/>
    </source>
</evidence>
<keyword evidence="4 7" id="KW-0999">Mitochondrion inner membrane</keyword>
<evidence type="ECO:0000313" key="9">
    <source>
        <dbReference type="Proteomes" id="UP001342314"/>
    </source>
</evidence>
<keyword evidence="7" id="KW-0812">Transmembrane</keyword>
<comment type="function">
    <text evidence="7">Component of the cytochrome c oxidase, the last enzyme in the mitochondrial electron transport chain which drives oxidative phosphorylation. The respiratory chain contains 3 multisubunit complexes succinate dehydrogenase (complex II, CII), ubiquinol-cytochrome c oxidoreductase (cytochrome b-c1 complex, complex III, CIII) and cytochrome c oxidase (complex IV, CIV), that cooperate to transfer electrons derived from NADH and succinate to molecular oxygen, creating an electrochemical gradient over the inner membrane that drives transmembrane transport and the ATP synthase. Cytochrome c oxidase is the component of the respiratory chain that catalyzes the reduction of oxygen to water. Electrons originating from reduced cytochrome c in the intermembrane space (IMS) are transferred via the dinuclear copper A center (CU(A)) of subunit 2 and heme A of subunit 1 to the active site in subunit 1, a binuclear center (BNC) formed by heme A3 and copper B (CU(B)). The BNC reduces molecular oxygen to 2 water molecules using 4 electrons from cytochrome c in the IMS and 4 protons from the mitochondrial matrix.</text>
</comment>
<evidence type="ECO:0000256" key="2">
    <source>
        <dbReference type="ARBA" id="ARBA00004673"/>
    </source>
</evidence>
<comment type="subcellular location">
    <subcellularLocation>
        <location evidence="1 7">Mitochondrion inner membrane</location>
        <topology evidence="1 7">Single-pass membrane protein</topology>
    </subcellularLocation>
</comment>